<feature type="region of interest" description="Disordered" evidence="2">
    <location>
        <begin position="294"/>
        <end position="318"/>
    </location>
</feature>
<accession>K0RB80</accession>
<feature type="coiled-coil region" evidence="1">
    <location>
        <begin position="378"/>
        <end position="405"/>
    </location>
</feature>
<dbReference type="eggNOG" id="ENOG502S5FC">
    <property type="taxonomic scope" value="Eukaryota"/>
</dbReference>
<sequence>MGVRGRKGAFSNGVLICVDEEELKRFDVREGGYRRSKIKLSNIYPHFEASEMEEGSGAVVAMEIDRPSEVHHKLDHVKCPKCRQLFEAADRMRRRASSDDTEVNEADSGPGDELAVWCYFQEQSIPADRSFPITQSYIDIILRGCLSISKNFARRFLETTTGWWNEGEAQTVGDFVRRQQMGDTKATDDDDENISLSISDHHTWVDDRLNPMYARADGAFSRGKGAEIDELLKEHHPRALARRVSSMEVPKNLRKENESARDEIVEMAKLRLSLSSLSRAGSFSSAIQSSLKDGMNDNMLTRDGNSSKGRSPRRLIPPPFRRLRKQNTVVVTESSRIVPFVPLFPETAATSSLDRTAPDDQTTTVLSACGAGASFLPHNADAEEKRRLRAEVESLKRQVNYLSDELDSVLASKEDIARKLDKIVKKRNSDQQELLDIRGMLTDDTDSTGYTDESPPFFHEGLCLSCGAGGD</sequence>
<keyword evidence="4" id="KW-1185">Reference proteome</keyword>
<gene>
    <name evidence="3" type="ORF">THAOC_34997</name>
</gene>
<organism evidence="3 4">
    <name type="scientific">Thalassiosira oceanica</name>
    <name type="common">Marine diatom</name>
    <dbReference type="NCBI Taxonomy" id="159749"/>
    <lineage>
        <taxon>Eukaryota</taxon>
        <taxon>Sar</taxon>
        <taxon>Stramenopiles</taxon>
        <taxon>Ochrophyta</taxon>
        <taxon>Bacillariophyta</taxon>
        <taxon>Coscinodiscophyceae</taxon>
        <taxon>Thalassiosirophycidae</taxon>
        <taxon>Thalassiosirales</taxon>
        <taxon>Thalassiosiraceae</taxon>
        <taxon>Thalassiosira</taxon>
    </lineage>
</organism>
<dbReference type="OrthoDB" id="6161812at2759"/>
<evidence type="ECO:0000256" key="2">
    <source>
        <dbReference type="SAM" id="MobiDB-lite"/>
    </source>
</evidence>
<dbReference type="Proteomes" id="UP000266841">
    <property type="component" value="Unassembled WGS sequence"/>
</dbReference>
<dbReference type="EMBL" id="AGNL01047817">
    <property type="protein sequence ID" value="EJK46336.1"/>
    <property type="molecule type" value="Genomic_DNA"/>
</dbReference>
<reference evidence="3 4" key="1">
    <citation type="journal article" date="2012" name="Genome Biol.">
        <title>Genome and low-iron response of an oceanic diatom adapted to chronic iron limitation.</title>
        <authorList>
            <person name="Lommer M."/>
            <person name="Specht M."/>
            <person name="Roy A.S."/>
            <person name="Kraemer L."/>
            <person name="Andreson R."/>
            <person name="Gutowska M.A."/>
            <person name="Wolf J."/>
            <person name="Bergner S.V."/>
            <person name="Schilhabel M.B."/>
            <person name="Klostermeier U.C."/>
            <person name="Beiko R.G."/>
            <person name="Rosenstiel P."/>
            <person name="Hippler M."/>
            <person name="Laroche J."/>
        </authorList>
    </citation>
    <scope>NUCLEOTIDE SEQUENCE [LARGE SCALE GENOMIC DNA]</scope>
    <source>
        <strain evidence="3 4">CCMP1005</strain>
    </source>
</reference>
<dbReference type="AlphaFoldDB" id="K0RB80"/>
<evidence type="ECO:0000313" key="4">
    <source>
        <dbReference type="Proteomes" id="UP000266841"/>
    </source>
</evidence>
<name>K0RB80_THAOC</name>
<evidence type="ECO:0000313" key="3">
    <source>
        <dbReference type="EMBL" id="EJK46336.1"/>
    </source>
</evidence>
<proteinExistence type="predicted"/>
<protein>
    <submittedName>
        <fullName evidence="3">Uncharacterized protein</fullName>
    </submittedName>
</protein>
<comment type="caution">
    <text evidence="3">The sequence shown here is derived from an EMBL/GenBank/DDBJ whole genome shotgun (WGS) entry which is preliminary data.</text>
</comment>
<evidence type="ECO:0000256" key="1">
    <source>
        <dbReference type="SAM" id="Coils"/>
    </source>
</evidence>
<keyword evidence="1" id="KW-0175">Coiled coil</keyword>